<accession>A0ABU3BQQ1</accession>
<keyword evidence="4" id="KW-1185">Reference proteome</keyword>
<feature type="chain" id="PRO_5045056655" evidence="2">
    <location>
        <begin position="30"/>
        <end position="318"/>
    </location>
</feature>
<comment type="caution">
    <text evidence="3">The sequence shown here is derived from an EMBL/GenBank/DDBJ whole genome shotgun (WGS) entry which is preliminary data.</text>
</comment>
<evidence type="ECO:0000313" key="3">
    <source>
        <dbReference type="EMBL" id="MDT0631616.1"/>
    </source>
</evidence>
<dbReference type="Proteomes" id="UP001267426">
    <property type="component" value="Unassembled WGS sequence"/>
</dbReference>
<name>A0ABU3BQQ1_9BACT</name>
<feature type="compositionally biased region" description="Pro residues" evidence="1">
    <location>
        <begin position="36"/>
        <end position="70"/>
    </location>
</feature>
<feature type="signal peptide" evidence="2">
    <location>
        <begin position="1"/>
        <end position="29"/>
    </location>
</feature>
<evidence type="ECO:0000313" key="4">
    <source>
        <dbReference type="Proteomes" id="UP001267426"/>
    </source>
</evidence>
<protein>
    <submittedName>
        <fullName evidence="3">Uncharacterized protein</fullName>
    </submittedName>
</protein>
<feature type="region of interest" description="Disordered" evidence="1">
    <location>
        <begin position="32"/>
        <end position="75"/>
    </location>
</feature>
<gene>
    <name evidence="3" type="ORF">RM540_07620</name>
</gene>
<evidence type="ECO:0000256" key="1">
    <source>
        <dbReference type="SAM" id="MobiDB-lite"/>
    </source>
</evidence>
<organism evidence="3 4">
    <name type="scientific">Rubrivirga litoralis</name>
    <dbReference type="NCBI Taxonomy" id="3075598"/>
    <lineage>
        <taxon>Bacteria</taxon>
        <taxon>Pseudomonadati</taxon>
        <taxon>Rhodothermota</taxon>
        <taxon>Rhodothermia</taxon>
        <taxon>Rhodothermales</taxon>
        <taxon>Rubricoccaceae</taxon>
        <taxon>Rubrivirga</taxon>
    </lineage>
</organism>
<reference evidence="3 4" key="1">
    <citation type="submission" date="2023-09" db="EMBL/GenBank/DDBJ databases">
        <authorList>
            <person name="Rey-Velasco X."/>
        </authorList>
    </citation>
    <scope>NUCLEOTIDE SEQUENCE [LARGE SCALE GENOMIC DNA]</scope>
    <source>
        <strain evidence="3 4">F394</strain>
    </source>
</reference>
<dbReference type="EMBL" id="JAVRHT010000014">
    <property type="protein sequence ID" value="MDT0631616.1"/>
    <property type="molecule type" value="Genomic_DNA"/>
</dbReference>
<sequence>MPTTPPLGRLALLLALALAACGPPYRTIATTTVELPEPPPVERPSLPPRPAPAPPEATVEPAPPPAPEPAPKGTVEARSVYPQADGPMSEVAEWTLVSGATVVYAHQPGAEAAHVVAFAGGGAALADTDAASVADALAVVRGLPAAPADVTAVVVGSETSAAVEGAVGRVLGGAWGRSSGLAGATAPPPNALRVRADLDDDAALLVFEEALRRRLPSARVALDAADGAAALWSTGGAGWGDALRPFSRAEAEAARSAVAARALRSGAFAARALADLYRAPGARRPARPPAFALGRLGRVRAVSADALSTLAARFAAAR</sequence>
<keyword evidence="2" id="KW-0732">Signal</keyword>
<evidence type="ECO:0000256" key="2">
    <source>
        <dbReference type="SAM" id="SignalP"/>
    </source>
</evidence>
<dbReference type="RefSeq" id="WP_311662958.1">
    <property type="nucleotide sequence ID" value="NZ_JAVRHT010000014.1"/>
</dbReference>
<proteinExistence type="predicted"/>